<comment type="caution">
    <text evidence="10">The sequence shown here is derived from an EMBL/GenBank/DDBJ whole genome shotgun (WGS) entry which is preliminary data.</text>
</comment>
<feature type="transmembrane region" description="Helical" evidence="8">
    <location>
        <begin position="45"/>
        <end position="63"/>
    </location>
</feature>
<gene>
    <name evidence="10" type="ORF">Ato02nite_043480</name>
</gene>
<dbReference type="GO" id="GO:0016763">
    <property type="term" value="F:pentosyltransferase activity"/>
    <property type="evidence" value="ECO:0007669"/>
    <property type="project" value="TreeGrafter"/>
</dbReference>
<reference evidence="10 11" key="1">
    <citation type="submission" date="2021-03" db="EMBL/GenBank/DDBJ databases">
        <title>Whole genome shotgun sequence of Actinoplanes toevensis NBRC 105298.</title>
        <authorList>
            <person name="Komaki H."/>
            <person name="Tamura T."/>
        </authorList>
    </citation>
    <scope>NUCLEOTIDE SEQUENCE [LARGE SCALE GENOMIC DNA]</scope>
    <source>
        <strain evidence="10 11">NBRC 105298</strain>
    </source>
</reference>
<evidence type="ECO:0000256" key="1">
    <source>
        <dbReference type="ARBA" id="ARBA00004651"/>
    </source>
</evidence>
<feature type="transmembrane region" description="Helical" evidence="8">
    <location>
        <begin position="296"/>
        <end position="329"/>
    </location>
</feature>
<evidence type="ECO:0000256" key="2">
    <source>
        <dbReference type="ARBA" id="ARBA00022475"/>
    </source>
</evidence>
<evidence type="ECO:0000256" key="4">
    <source>
        <dbReference type="ARBA" id="ARBA00022679"/>
    </source>
</evidence>
<keyword evidence="5 8" id="KW-0812">Transmembrane</keyword>
<dbReference type="EMBL" id="BOQN01000058">
    <property type="protein sequence ID" value="GIM92555.1"/>
    <property type="molecule type" value="Genomic_DNA"/>
</dbReference>
<evidence type="ECO:0000256" key="7">
    <source>
        <dbReference type="ARBA" id="ARBA00023136"/>
    </source>
</evidence>
<feature type="transmembrane region" description="Helical" evidence="8">
    <location>
        <begin position="125"/>
        <end position="146"/>
    </location>
</feature>
<dbReference type="GO" id="GO:0005886">
    <property type="term" value="C:plasma membrane"/>
    <property type="evidence" value="ECO:0007669"/>
    <property type="project" value="UniProtKB-SubCell"/>
</dbReference>
<keyword evidence="4" id="KW-0808">Transferase</keyword>
<sequence length="472" mass="50876">MRTQLCWVLPALAAGFAVSYQAARPGPWRDEIASWSVATRTVDQIFALGRNIDGVLVPYYLFLHYWIGWFGDSAIAMRVPSIIAMTGTAAVVALLGRRWWGNTAGLLGGLLFAVMPAVSRYGQEIRGYALATLFVALATLLLAIALDRSRWWTWTGYGLCVALAGLSHLLSLMVLAGHVVMVLAAIWRSGRWRALWWVLAVAGAAGVVLPLTRNGLGQQSNQLNWLETATPRALADVAGSVFVAPILGGAVPGLAIAALRRKHATPAAVLWAAVLLPVGLLYAYDQLVAPIFVSRYLLFAVPLLCALAGAGLIALRLPLALAAVVALGAIGLPSQQGMRRAHSSFDFASAADVILDNQAPGDGIIYAPRDGWQATDLGVDYYLRDRAPRDLMLASDEVTNASLWATECADAVKCLGDTKRIWVMAADNIDPVFRATATNQLTYGEKAVLKDYDQLAFWRVSGFTVTLFVRED</sequence>
<dbReference type="GO" id="GO:0010041">
    <property type="term" value="P:response to iron(III) ion"/>
    <property type="evidence" value="ECO:0007669"/>
    <property type="project" value="TreeGrafter"/>
</dbReference>
<keyword evidence="3" id="KW-0328">Glycosyltransferase</keyword>
<proteinExistence type="predicted"/>
<feature type="transmembrane region" description="Helical" evidence="8">
    <location>
        <begin position="75"/>
        <end position="93"/>
    </location>
</feature>
<feature type="transmembrane region" description="Helical" evidence="8">
    <location>
        <begin position="266"/>
        <end position="284"/>
    </location>
</feature>
<evidence type="ECO:0000313" key="10">
    <source>
        <dbReference type="EMBL" id="GIM92555.1"/>
    </source>
</evidence>
<dbReference type="Pfam" id="PF13231">
    <property type="entry name" value="PMT_2"/>
    <property type="match status" value="1"/>
</dbReference>
<dbReference type="AlphaFoldDB" id="A0A919W570"/>
<feature type="transmembrane region" description="Helical" evidence="8">
    <location>
        <begin position="166"/>
        <end position="187"/>
    </location>
</feature>
<dbReference type="Proteomes" id="UP000677082">
    <property type="component" value="Unassembled WGS sequence"/>
</dbReference>
<keyword evidence="6 8" id="KW-1133">Transmembrane helix</keyword>
<keyword evidence="11" id="KW-1185">Reference proteome</keyword>
<feature type="domain" description="Glycosyltransferase RgtA/B/C/D-like" evidence="9">
    <location>
        <begin position="70"/>
        <end position="210"/>
    </location>
</feature>
<feature type="transmembrane region" description="Helical" evidence="8">
    <location>
        <begin position="194"/>
        <end position="213"/>
    </location>
</feature>
<keyword evidence="7 8" id="KW-0472">Membrane</keyword>
<accession>A0A919W570</accession>
<dbReference type="InterPro" id="IPR038731">
    <property type="entry name" value="RgtA/B/C-like"/>
</dbReference>
<dbReference type="PANTHER" id="PTHR33908:SF3">
    <property type="entry name" value="UNDECAPRENYL PHOSPHATE-ALPHA-4-AMINO-4-DEOXY-L-ARABINOSE ARABINOSYL TRANSFERASE"/>
    <property type="match status" value="1"/>
</dbReference>
<keyword evidence="2" id="KW-1003">Cell membrane</keyword>
<evidence type="ECO:0000256" key="6">
    <source>
        <dbReference type="ARBA" id="ARBA00022989"/>
    </source>
</evidence>
<protein>
    <recommendedName>
        <fullName evidence="9">Glycosyltransferase RgtA/B/C/D-like domain-containing protein</fullName>
    </recommendedName>
</protein>
<dbReference type="PANTHER" id="PTHR33908">
    <property type="entry name" value="MANNOSYLTRANSFERASE YKCB-RELATED"/>
    <property type="match status" value="1"/>
</dbReference>
<dbReference type="InterPro" id="IPR050297">
    <property type="entry name" value="LipidA_mod_glycosyltrf_83"/>
</dbReference>
<evidence type="ECO:0000256" key="5">
    <source>
        <dbReference type="ARBA" id="ARBA00022692"/>
    </source>
</evidence>
<evidence type="ECO:0000256" key="8">
    <source>
        <dbReference type="SAM" id="Phobius"/>
    </source>
</evidence>
<name>A0A919W570_9ACTN</name>
<organism evidence="10 11">
    <name type="scientific">Paractinoplanes toevensis</name>
    <dbReference type="NCBI Taxonomy" id="571911"/>
    <lineage>
        <taxon>Bacteria</taxon>
        <taxon>Bacillati</taxon>
        <taxon>Actinomycetota</taxon>
        <taxon>Actinomycetes</taxon>
        <taxon>Micromonosporales</taxon>
        <taxon>Micromonosporaceae</taxon>
        <taxon>Paractinoplanes</taxon>
    </lineage>
</organism>
<evidence type="ECO:0000259" key="9">
    <source>
        <dbReference type="Pfam" id="PF13231"/>
    </source>
</evidence>
<feature type="transmembrane region" description="Helical" evidence="8">
    <location>
        <begin position="233"/>
        <end position="259"/>
    </location>
</feature>
<comment type="subcellular location">
    <subcellularLocation>
        <location evidence="1">Cell membrane</location>
        <topology evidence="1">Multi-pass membrane protein</topology>
    </subcellularLocation>
</comment>
<evidence type="ECO:0000256" key="3">
    <source>
        <dbReference type="ARBA" id="ARBA00022676"/>
    </source>
</evidence>
<evidence type="ECO:0000313" key="11">
    <source>
        <dbReference type="Proteomes" id="UP000677082"/>
    </source>
</evidence>
<dbReference type="GO" id="GO:0009103">
    <property type="term" value="P:lipopolysaccharide biosynthetic process"/>
    <property type="evidence" value="ECO:0007669"/>
    <property type="project" value="UniProtKB-ARBA"/>
</dbReference>